<comment type="caution">
    <text evidence="4">The sequence shown here is derived from an EMBL/GenBank/DDBJ whole genome shotgun (WGS) entry which is preliminary data.</text>
</comment>
<dbReference type="PANTHER" id="PTHR39201:SF1">
    <property type="entry name" value="FLAVODOXIN-LIKE DOMAIN-CONTAINING PROTEIN"/>
    <property type="match status" value="1"/>
</dbReference>
<feature type="chain" id="PRO_5045032215" evidence="2">
    <location>
        <begin position="22"/>
        <end position="219"/>
    </location>
</feature>
<proteinExistence type="predicted"/>
<dbReference type="PANTHER" id="PTHR39201">
    <property type="entry name" value="EXPORTED PROTEIN-RELATED"/>
    <property type="match status" value="1"/>
</dbReference>
<feature type="domain" description="Flavodoxin-like" evidence="3">
    <location>
        <begin position="62"/>
        <end position="213"/>
    </location>
</feature>
<evidence type="ECO:0000313" key="4">
    <source>
        <dbReference type="EMBL" id="MCC5465126.1"/>
    </source>
</evidence>
<dbReference type="RefSeq" id="WP_229534480.1">
    <property type="nucleotide sequence ID" value="NZ_JAJHJB010000007.1"/>
</dbReference>
<dbReference type="Proteomes" id="UP001165492">
    <property type="component" value="Unassembled WGS sequence"/>
</dbReference>
<name>A0ABS8HPL0_9FIRM</name>
<accession>A0ABS8HPL0</accession>
<evidence type="ECO:0000256" key="1">
    <source>
        <dbReference type="SAM" id="MobiDB-lite"/>
    </source>
</evidence>
<feature type="compositionally biased region" description="Polar residues" evidence="1">
    <location>
        <begin position="39"/>
        <end position="48"/>
    </location>
</feature>
<dbReference type="InterPro" id="IPR029039">
    <property type="entry name" value="Flavoprotein-like_sf"/>
</dbReference>
<sequence length="219" mass="24000">MKKMLALALTLIMALSLTACSGNNSGVQAGNGPNVAAQEKTSPLNTKTESGDQKQMDSTRKKILIAYFSRTSNTREIANQIHENVGGDLFEIVTVNPYPADYNGTVDQAKREQENNSRPKLTAEVKNMDSYDVVFVGYPNWWGTMPMAVFTFWEGYNFSGKTIIPFSTHEGSGLGRSVNDIRALCPQATILDGLAIRGSDAKNARNDVSAWLRKLGMIN</sequence>
<reference evidence="4" key="1">
    <citation type="submission" date="2021-11" db="EMBL/GenBank/DDBJ databases">
        <title>Description of a new species Pelosinus isolated from the bottom sediments of Lake Baikal.</title>
        <authorList>
            <person name="Zakharyuk A."/>
        </authorList>
    </citation>
    <scope>NUCLEOTIDE SEQUENCE</scope>
    <source>
        <strain evidence="4">Bkl1</strain>
    </source>
</reference>
<dbReference type="Pfam" id="PF12682">
    <property type="entry name" value="Flavodoxin_4"/>
    <property type="match status" value="1"/>
</dbReference>
<evidence type="ECO:0000313" key="6">
    <source>
        <dbReference type="Proteomes" id="UP001165492"/>
    </source>
</evidence>
<feature type="signal peptide" evidence="2">
    <location>
        <begin position="1"/>
        <end position="21"/>
    </location>
</feature>
<gene>
    <name evidence="4" type="ORF">LMF89_07100</name>
    <name evidence="5" type="ORF">LMF89_07765</name>
</gene>
<dbReference type="EMBL" id="JAJHJB010000007">
    <property type="protein sequence ID" value="MCC5465126.1"/>
    <property type="molecule type" value="Genomic_DNA"/>
</dbReference>
<dbReference type="PROSITE" id="PS51257">
    <property type="entry name" value="PROKAR_LIPOPROTEIN"/>
    <property type="match status" value="1"/>
</dbReference>
<evidence type="ECO:0000256" key="2">
    <source>
        <dbReference type="SAM" id="SignalP"/>
    </source>
</evidence>
<evidence type="ECO:0000259" key="3">
    <source>
        <dbReference type="Pfam" id="PF12682"/>
    </source>
</evidence>
<organism evidence="4 6">
    <name type="scientific">Pelosinus baikalensis</name>
    <dbReference type="NCBI Taxonomy" id="2892015"/>
    <lineage>
        <taxon>Bacteria</taxon>
        <taxon>Bacillati</taxon>
        <taxon>Bacillota</taxon>
        <taxon>Negativicutes</taxon>
        <taxon>Selenomonadales</taxon>
        <taxon>Sporomusaceae</taxon>
        <taxon>Pelosinus</taxon>
    </lineage>
</organism>
<keyword evidence="6" id="KW-1185">Reference proteome</keyword>
<keyword evidence="2" id="KW-0732">Signal</keyword>
<dbReference type="InterPro" id="IPR008254">
    <property type="entry name" value="Flavodoxin/NO_synth"/>
</dbReference>
<dbReference type="Gene3D" id="3.40.50.360">
    <property type="match status" value="1"/>
</dbReference>
<protein>
    <submittedName>
        <fullName evidence="4">NAD(P)H-dependent oxidoreductase</fullName>
    </submittedName>
</protein>
<dbReference type="EMBL" id="JAJHJB010000007">
    <property type="protein sequence ID" value="MCC5465259.1"/>
    <property type="molecule type" value="Genomic_DNA"/>
</dbReference>
<dbReference type="SUPFAM" id="SSF52218">
    <property type="entry name" value="Flavoproteins"/>
    <property type="match status" value="1"/>
</dbReference>
<feature type="region of interest" description="Disordered" evidence="1">
    <location>
        <begin position="30"/>
        <end position="57"/>
    </location>
</feature>
<evidence type="ECO:0000313" key="5">
    <source>
        <dbReference type="EMBL" id="MCC5465259.1"/>
    </source>
</evidence>